<feature type="transmembrane region" description="Helical" evidence="2">
    <location>
        <begin position="335"/>
        <end position="359"/>
    </location>
</feature>
<proteinExistence type="predicted"/>
<keyword evidence="2" id="KW-0472">Membrane</keyword>
<comment type="caution">
    <text evidence="4">The sequence shown here is derived from an EMBL/GenBank/DDBJ whole genome shotgun (WGS) entry which is preliminary data.</text>
</comment>
<evidence type="ECO:0000256" key="2">
    <source>
        <dbReference type="SAM" id="Phobius"/>
    </source>
</evidence>
<feature type="region of interest" description="Disordered" evidence="1">
    <location>
        <begin position="384"/>
        <end position="433"/>
    </location>
</feature>
<reference evidence="4 5" key="1">
    <citation type="submission" date="2014-04" db="EMBL/GenBank/DDBJ databases">
        <title>The Genome Sequence of Mycobacterium tuberculosis TKK-01-0051.</title>
        <authorList>
            <consortium name="The Broad Institute Genomics Platform"/>
            <consortium name="The Broad Institute Genome Sequencing Center for Infectious Disease"/>
            <person name="Earl A.M."/>
            <person name="Cohen K."/>
            <person name="Pym A."/>
            <person name="Bishai W."/>
            <person name="Maharaj K."/>
            <person name="Desjardins C."/>
            <person name="Abeel T."/>
            <person name="Young S."/>
            <person name="Zeng Q."/>
            <person name="Gargeya S."/>
            <person name="Abouelleil A."/>
            <person name="Alvarado L."/>
            <person name="Chapman S.B."/>
            <person name="Gainer-Dewar J."/>
            <person name="Goldberg J."/>
            <person name="Griggs A."/>
            <person name="Gujja S."/>
            <person name="Hansen M."/>
            <person name="Howarth C."/>
            <person name="Imamovic A."/>
            <person name="Larimer J."/>
            <person name="Murphy C."/>
            <person name="Naylor J."/>
            <person name="Pearson M."/>
            <person name="Poon T.W."/>
            <person name="Priest M."/>
            <person name="Roberts A."/>
            <person name="Saif S."/>
            <person name="Shea T."/>
            <person name="Sykes S."/>
            <person name="Wortman J."/>
            <person name="Nusbaum C."/>
            <person name="Birren B."/>
        </authorList>
    </citation>
    <scope>NUCLEOTIDE SEQUENCE [LARGE SCALE GENOMIC DNA]</scope>
    <source>
        <strain evidence="4 5">TKK-01-0051</strain>
    </source>
</reference>
<dbReference type="AlphaFoldDB" id="A0A051UIR9"/>
<accession>A0A051UIR9</accession>
<evidence type="ECO:0000313" key="4">
    <source>
        <dbReference type="EMBL" id="KBZ68456.1"/>
    </source>
</evidence>
<keyword evidence="2" id="KW-1133">Transmembrane helix</keyword>
<gene>
    <name evidence="4" type="ORF">K875_01006</name>
</gene>
<evidence type="ECO:0000256" key="1">
    <source>
        <dbReference type="SAM" id="MobiDB-lite"/>
    </source>
</evidence>
<dbReference type="PATRIC" id="fig|1324261.3.peg.1023"/>
<dbReference type="EMBL" id="JLXW01000002">
    <property type="protein sequence ID" value="KBZ68456.1"/>
    <property type="molecule type" value="Genomic_DNA"/>
</dbReference>
<protein>
    <recommendedName>
        <fullName evidence="3">DUF7159 domain-containing protein</fullName>
    </recommendedName>
</protein>
<name>A0A051UIR9_9MYCO</name>
<dbReference type="Proteomes" id="UP000025947">
    <property type="component" value="Unassembled WGS sequence"/>
</dbReference>
<evidence type="ECO:0000313" key="5">
    <source>
        <dbReference type="Proteomes" id="UP000025947"/>
    </source>
</evidence>
<keyword evidence="2" id="KW-0812">Transmembrane</keyword>
<evidence type="ECO:0000259" key="3">
    <source>
        <dbReference type="Pfam" id="PF23717"/>
    </source>
</evidence>
<dbReference type="InterPro" id="IPR055583">
    <property type="entry name" value="DUF7159"/>
</dbReference>
<dbReference type="RefSeq" id="WP_044483713.1">
    <property type="nucleotide sequence ID" value="NZ_KK328284.1"/>
</dbReference>
<keyword evidence="5" id="KW-1185">Reference proteome</keyword>
<feature type="compositionally biased region" description="Low complexity" evidence="1">
    <location>
        <begin position="408"/>
        <end position="423"/>
    </location>
</feature>
<dbReference type="Pfam" id="PF23717">
    <property type="entry name" value="DUF7159"/>
    <property type="match status" value="1"/>
</dbReference>
<dbReference type="HOGENOM" id="CLU_035980_0_0_11"/>
<feature type="domain" description="DUF7159" evidence="3">
    <location>
        <begin position="2"/>
        <end position="219"/>
    </location>
</feature>
<feature type="region of interest" description="Disordered" evidence="1">
    <location>
        <begin position="482"/>
        <end position="595"/>
    </location>
</feature>
<dbReference type="PRINTS" id="PR01217">
    <property type="entry name" value="PRICHEXTENSN"/>
</dbReference>
<feature type="compositionally biased region" description="Low complexity" evidence="1">
    <location>
        <begin position="489"/>
        <end position="587"/>
    </location>
</feature>
<organism evidence="4 5">
    <name type="scientific">Mycobacterium [tuberculosis] TKK-01-0051</name>
    <dbReference type="NCBI Taxonomy" id="1324261"/>
    <lineage>
        <taxon>Bacteria</taxon>
        <taxon>Bacillati</taxon>
        <taxon>Actinomycetota</taxon>
        <taxon>Actinomycetes</taxon>
        <taxon>Mycobacteriales</taxon>
        <taxon>Mycobacteriaceae</taxon>
        <taxon>Mycobacterium</taxon>
        <taxon>Mycobacterium avium complex (MAC)</taxon>
    </lineage>
</organism>
<sequence>MDVVLGVAVTGPVARLALVGSGAQGADVIDQSVVDLADNPIGTLTETVVGTNRLLAGENHRLVGTRLCWTDHPAADQLRRALEDSGVHNVAVLSESQAVAALMRAAGRPGAALVMDEATATLSMVGAGDGDPDAPPTVLASQPLAGSPGGDATAAFHTMMANLSAQPDAPQDVYLLGASPDLHRVADELRDASTMRVRVAEDPTFALARGAAIAAAPAAVLGAGGATAMAPAIGLTGDETAMAPAAGDATAMAPAFGDATTAVPAGGLAGDETTAVPAAEFADPNAGDHQLAYSMADEGEQYPGEFDEYDPDFDNYEYGAVDEEVPAKLSRRSLVIGNAVVAFAVIGLASLATAIAVAVEPTASRQPVVGVQNGTPGKFMPILPSQQQAPLPPPPADAPNAGFQGGTVPAPNNVPAPQQVAPPSGGGVPAVPAPEAPVNPGVVPNPDPGWAPRPNPIVPVPIPIPIPIPGWGPNYPPYNPPYNPPYTPPTTTYQPPTTTYQPPTTTYSPPTTTYSPPSTTHEPPTTTYSPPTTTYSPPSTTHEPPTSTYSPPSTRETTQAPLPTHTQQTLPPTHSQPVYPQQPLYPQEPHPHRGF</sequence>